<feature type="transmembrane region" description="Helical" evidence="2">
    <location>
        <begin position="150"/>
        <end position="168"/>
    </location>
</feature>
<feature type="transmembrane region" description="Helical" evidence="2">
    <location>
        <begin position="316"/>
        <end position="335"/>
    </location>
</feature>
<dbReference type="EMBL" id="CAEZTS010000119">
    <property type="protein sequence ID" value="CAB4585071.1"/>
    <property type="molecule type" value="Genomic_DNA"/>
</dbReference>
<keyword evidence="2" id="KW-1133">Transmembrane helix</keyword>
<accession>A0A6J6F8A4</accession>
<feature type="transmembrane region" description="Helical" evidence="2">
    <location>
        <begin position="73"/>
        <end position="89"/>
    </location>
</feature>
<dbReference type="AlphaFoldDB" id="A0A6J6F8A4"/>
<sequence>MTEFQPPLPPPPTGATSTTSAKPSNLWEFLDSLGDDAKDRPEPRLSTALSGLAAVLVTFGWAALLSGDSGSTSGLYAGTITAFGAGLAVRLKASKNADLQAAAVGAGISSLLLFCIAFIGDTEMNAGLGLILTAVLHVAVWVLPGFRGRSIFLGFAALALIFGLSSAIGGEVLTDDRCEELYYSDEEVPDECYEDNFYSDLPGSVGDFLGKQGVLYTIAGTALILGVATLDRRGYRAVGTALIPAGMVAILIGALLMAVRMANAGAGVLAAIAGLALCYVGSRGERRAMTWWGAATTTVGVAGFFLGAFTPDTASASSFAIIAAGGTLALTPYLIRKAAENKNSSGTSSG</sequence>
<organism evidence="3">
    <name type="scientific">freshwater metagenome</name>
    <dbReference type="NCBI Taxonomy" id="449393"/>
    <lineage>
        <taxon>unclassified sequences</taxon>
        <taxon>metagenomes</taxon>
        <taxon>ecological metagenomes</taxon>
    </lineage>
</organism>
<feature type="compositionally biased region" description="Low complexity" evidence="1">
    <location>
        <begin position="14"/>
        <end position="23"/>
    </location>
</feature>
<evidence type="ECO:0000256" key="1">
    <source>
        <dbReference type="SAM" id="MobiDB-lite"/>
    </source>
</evidence>
<feature type="transmembrane region" description="Helical" evidence="2">
    <location>
        <begin position="264"/>
        <end position="282"/>
    </location>
</feature>
<feature type="transmembrane region" description="Helical" evidence="2">
    <location>
        <begin position="213"/>
        <end position="230"/>
    </location>
</feature>
<gene>
    <name evidence="3" type="ORF">UFOPK1722_01292</name>
</gene>
<evidence type="ECO:0000256" key="2">
    <source>
        <dbReference type="SAM" id="Phobius"/>
    </source>
</evidence>
<protein>
    <submittedName>
        <fullName evidence="3">Unannotated protein</fullName>
    </submittedName>
</protein>
<name>A0A6J6F8A4_9ZZZZ</name>
<reference evidence="3" key="1">
    <citation type="submission" date="2020-05" db="EMBL/GenBank/DDBJ databases">
        <authorList>
            <person name="Chiriac C."/>
            <person name="Salcher M."/>
            <person name="Ghai R."/>
            <person name="Kavagutti S V."/>
        </authorList>
    </citation>
    <scope>NUCLEOTIDE SEQUENCE</scope>
</reference>
<feature type="transmembrane region" description="Helical" evidence="2">
    <location>
        <begin position="101"/>
        <end position="120"/>
    </location>
</feature>
<feature type="region of interest" description="Disordered" evidence="1">
    <location>
        <begin position="1"/>
        <end position="23"/>
    </location>
</feature>
<keyword evidence="2" id="KW-0472">Membrane</keyword>
<feature type="transmembrane region" description="Helical" evidence="2">
    <location>
        <begin position="126"/>
        <end position="143"/>
    </location>
</feature>
<feature type="transmembrane region" description="Helical" evidence="2">
    <location>
        <begin position="289"/>
        <end position="310"/>
    </location>
</feature>
<feature type="transmembrane region" description="Helical" evidence="2">
    <location>
        <begin position="48"/>
        <end position="67"/>
    </location>
</feature>
<keyword evidence="2" id="KW-0812">Transmembrane</keyword>
<proteinExistence type="predicted"/>
<evidence type="ECO:0000313" key="3">
    <source>
        <dbReference type="EMBL" id="CAB4585071.1"/>
    </source>
</evidence>
<feature type="transmembrane region" description="Helical" evidence="2">
    <location>
        <begin position="237"/>
        <end position="258"/>
    </location>
</feature>
<feature type="compositionally biased region" description="Pro residues" evidence="1">
    <location>
        <begin position="1"/>
        <end position="13"/>
    </location>
</feature>